<proteinExistence type="inferred from homology"/>
<dbReference type="PANTHER" id="PTHR30034">
    <property type="entry name" value="FLAGELLAR MOTOR SWITCH PROTEIN FLIM"/>
    <property type="match status" value="1"/>
</dbReference>
<dbReference type="GO" id="GO:0050918">
    <property type="term" value="P:positive chemotaxis"/>
    <property type="evidence" value="ECO:0007669"/>
    <property type="project" value="TreeGrafter"/>
</dbReference>
<evidence type="ECO:0000256" key="1">
    <source>
        <dbReference type="ARBA" id="ARBA00009226"/>
    </source>
</evidence>
<evidence type="ECO:0000313" key="5">
    <source>
        <dbReference type="Proteomes" id="UP000235777"/>
    </source>
</evidence>
<comment type="caution">
    <text evidence="4">The sequence shown here is derived from an EMBL/GenBank/DDBJ whole genome shotgun (WGS) entry which is preliminary data.</text>
</comment>
<reference evidence="4 5" key="1">
    <citation type="submission" date="2018-01" db="EMBL/GenBank/DDBJ databases">
        <title>Whole genome analyses suggest that Burkholderia sensu lato contains two further novel genera in the rhizoxinica-symbiotica group Mycetohabitans gen. nov., and Trinickia gen. nov.: implications for the evolution of diazotrophy and nodulation in the Burkholderiaceae.</title>
        <authorList>
            <person name="Estrada-de los Santos P."/>
            <person name="Palmer M."/>
            <person name="Chavez-Ramirez B."/>
            <person name="Beukes C."/>
            <person name="Steenkamp E.T."/>
            <person name="Hirsch A.M."/>
            <person name="Manyaka P."/>
            <person name="Maluk M."/>
            <person name="Lafos M."/>
            <person name="Crook M."/>
            <person name="Gross E."/>
            <person name="Simon M.F."/>
            <person name="Bueno dos Reis Junior F."/>
            <person name="Poole P.S."/>
            <person name="Venter S.N."/>
            <person name="James E.K."/>
        </authorList>
    </citation>
    <scope>NUCLEOTIDE SEQUENCE [LARGE SCALE GENOMIC DNA]</scope>
    <source>
        <strain evidence="4 5">JPY 581</strain>
    </source>
</reference>
<dbReference type="InterPro" id="IPR013385">
    <property type="entry name" value="T3SS_SpaO/YscQ/SpaO"/>
</dbReference>
<dbReference type="InterPro" id="IPR036429">
    <property type="entry name" value="SpoA-like_sf"/>
</dbReference>
<dbReference type="AlphaFoldDB" id="A0A2N7X8A0"/>
<dbReference type="SUPFAM" id="SSF101801">
    <property type="entry name" value="Surface presentation of antigens (SPOA)"/>
    <property type="match status" value="1"/>
</dbReference>
<dbReference type="STRING" id="863227.GCA_000373005_00479"/>
<dbReference type="NCBIfam" id="TIGR02551">
    <property type="entry name" value="SpaO_YscQ"/>
    <property type="match status" value="1"/>
</dbReference>
<feature type="domain" description="Flagellar motor switch protein FliN-like C-terminal" evidence="3">
    <location>
        <begin position="268"/>
        <end position="334"/>
    </location>
</feature>
<dbReference type="RefSeq" id="WP_018438988.1">
    <property type="nucleotide sequence ID" value="NZ_KB890164.1"/>
</dbReference>
<protein>
    <submittedName>
        <fullName evidence="4">YscQ/HrcQ family type III secretion apparatus protein</fullName>
    </submittedName>
</protein>
<name>A0A2N7X8A0_9BURK</name>
<organism evidence="4 5">
    <name type="scientific">Trinickia symbiotica</name>
    <dbReference type="NCBI Taxonomy" id="863227"/>
    <lineage>
        <taxon>Bacteria</taxon>
        <taxon>Pseudomonadati</taxon>
        <taxon>Pseudomonadota</taxon>
        <taxon>Betaproteobacteria</taxon>
        <taxon>Burkholderiales</taxon>
        <taxon>Burkholderiaceae</taxon>
        <taxon>Trinickia</taxon>
    </lineage>
</organism>
<dbReference type="OrthoDB" id="6561483at2"/>
<accession>A0A2N7X8A0</accession>
<dbReference type="InterPro" id="IPR001543">
    <property type="entry name" value="FliN-like_C"/>
</dbReference>
<keyword evidence="5" id="KW-1185">Reference proteome</keyword>
<gene>
    <name evidence="4" type="ORF">C0Z20_03305</name>
</gene>
<evidence type="ECO:0000313" key="4">
    <source>
        <dbReference type="EMBL" id="PMS37864.1"/>
    </source>
</evidence>
<dbReference type="PANTHER" id="PTHR30034:SF5">
    <property type="entry name" value="SECRETION SYSTEM APPARATUS PROTEIN SSAQ"/>
    <property type="match status" value="1"/>
</dbReference>
<dbReference type="Proteomes" id="UP000235777">
    <property type="component" value="Unassembled WGS sequence"/>
</dbReference>
<evidence type="ECO:0000256" key="2">
    <source>
        <dbReference type="SAM" id="MobiDB-lite"/>
    </source>
</evidence>
<feature type="region of interest" description="Disordered" evidence="2">
    <location>
        <begin position="241"/>
        <end position="261"/>
    </location>
</feature>
<evidence type="ECO:0000259" key="3">
    <source>
        <dbReference type="Pfam" id="PF01052"/>
    </source>
</evidence>
<dbReference type="GO" id="GO:0030254">
    <property type="term" value="P:protein secretion by the type III secretion system"/>
    <property type="evidence" value="ECO:0007669"/>
    <property type="project" value="InterPro"/>
</dbReference>
<dbReference type="Gene3D" id="2.30.330.10">
    <property type="entry name" value="SpoA-like"/>
    <property type="match status" value="1"/>
</dbReference>
<dbReference type="GO" id="GO:0071978">
    <property type="term" value="P:bacterial-type flagellum-dependent swarming motility"/>
    <property type="evidence" value="ECO:0007669"/>
    <property type="project" value="TreeGrafter"/>
</dbReference>
<dbReference type="Pfam" id="PF01052">
    <property type="entry name" value="FliMN_C"/>
    <property type="match status" value="1"/>
</dbReference>
<comment type="similarity">
    <text evidence="1">Belongs to the FliN/MopA/SpaO family.</text>
</comment>
<dbReference type="EMBL" id="PNYC01000002">
    <property type="protein sequence ID" value="PMS37864.1"/>
    <property type="molecule type" value="Genomic_DNA"/>
</dbReference>
<sequence>MTTTDYRRLAPRRVDTATLSARRLLRTYWTELTLEDGTITRWHLSTDRAQCTAHDPGLPVSTRFGPTIWLDYRALLLALTGIDIDAGPTPSARTAFVRYAVASLPESLCTALGEPLVEGDPRGLPLDAPIVANLRCETKSIRLAMRLLIRADALLALIEHGPWRPAPTMPPAWLIALPSRMRVVAGGLTLPTTRFSQLRRADVIVLPDSAFDVAGNGRIRIFDRLAEVRWLDDRHCFEVQRMSPEDTPSPPAHHAETAPADAGADMTGLPVRLSFSLGALSLPMGEVAAIRAGTLLRLEGALPPSVRIEANGVPLGYGELVDLDGRLAVEIVEWPRADSGPRSP</sequence>